<sequence length="538" mass="61641">MNILNGSNISKRYLEDILFDHIKITLNAGDKIGLAGRNGEGKTTLLRLLAGIEQPTSGDLSWKKNIAIGFLDQTPQYEAHAKVYQCLKSVFHSLNEVADQLETIEKEMSASPDDIERLMTRYGELQLYFEKNGGYEIEAQIRKVASGLNISHLLDSEWGTLSGGERTKVGIAQILIQSTDLLILDEPTNHLDIKAIEWLTQYIANYEGAVVIVSHDRYFLDETVNQIMEIDQQNLHVYEGNYSHFVEEREKRVLAEFEAYQNQQKKIKKMKESIKQLRIWAGQAKPPNAAMYKRAKSMEKALNRIQRLEKPVFEPKNMNIELKEGKRVSNKVVEMTHVAKCYDDFLYDDVNMLVRRGEHVAIIGDNGAGKSTLLKMILGNVHPDEGTVYTAANLKIGYLSQHEFEDENDDTVLNIFRERVNVTEGKARHLLANFMFYGKDVFKKVKDLSGGEKVRLRWAQIVNSDYNLLVLDEPTNHLDIDSKETIEDALLDYDGTIITVSHDRYFLNKLFNTTYLLKDQKLEKFEGNYEYVKSKNAL</sequence>
<dbReference type="NCBIfam" id="NF000355">
    <property type="entry name" value="ribo_prot_ABC_F"/>
    <property type="match status" value="1"/>
</dbReference>
<accession>A0AAP8PQ44</accession>
<evidence type="ECO:0000313" key="6">
    <source>
        <dbReference type="EMBL" id="PNZ68180.1"/>
    </source>
</evidence>
<evidence type="ECO:0000313" key="5">
    <source>
        <dbReference type="EMBL" id="MDN4533459.1"/>
    </source>
</evidence>
<dbReference type="PANTHER" id="PTHR42855:SF2">
    <property type="entry name" value="DRUG RESISTANCE ABC TRANSPORTER,ATP-BINDING PROTEIN"/>
    <property type="match status" value="1"/>
</dbReference>
<evidence type="ECO:0000256" key="2">
    <source>
        <dbReference type="ARBA" id="ARBA00022840"/>
    </source>
</evidence>
<dbReference type="Gene3D" id="3.40.50.300">
    <property type="entry name" value="P-loop containing nucleotide triphosphate hydrolases"/>
    <property type="match status" value="2"/>
</dbReference>
<dbReference type="Pfam" id="PF00005">
    <property type="entry name" value="ABC_tran"/>
    <property type="match status" value="2"/>
</dbReference>
<dbReference type="InterPro" id="IPR032781">
    <property type="entry name" value="ABC_tran_Xtn"/>
</dbReference>
<proteinExistence type="predicted"/>
<dbReference type="InterPro" id="IPR017871">
    <property type="entry name" value="ABC_transporter-like_CS"/>
</dbReference>
<dbReference type="PANTHER" id="PTHR42855">
    <property type="entry name" value="ABC TRANSPORTER ATP-BINDING SUBUNIT"/>
    <property type="match status" value="1"/>
</dbReference>
<evidence type="ECO:0000256" key="1">
    <source>
        <dbReference type="ARBA" id="ARBA00022741"/>
    </source>
</evidence>
<dbReference type="PROSITE" id="PS50893">
    <property type="entry name" value="ABC_TRANSPORTER_2"/>
    <property type="match status" value="2"/>
</dbReference>
<dbReference type="GO" id="GO:0005524">
    <property type="term" value="F:ATP binding"/>
    <property type="evidence" value="ECO:0007669"/>
    <property type="project" value="UniProtKB-KW"/>
</dbReference>
<name>A0AAP8PQ44_9STAP</name>
<dbReference type="GO" id="GO:0016887">
    <property type="term" value="F:ATP hydrolysis activity"/>
    <property type="evidence" value="ECO:0007669"/>
    <property type="project" value="InterPro"/>
</dbReference>
<dbReference type="InterPro" id="IPR003439">
    <property type="entry name" value="ABC_transporter-like_ATP-bd"/>
</dbReference>
<dbReference type="EMBL" id="PPQW01000020">
    <property type="protein sequence ID" value="PNZ68180.1"/>
    <property type="molecule type" value="Genomic_DNA"/>
</dbReference>
<feature type="domain" description="ABC transporter" evidence="3">
    <location>
        <begin position="330"/>
        <end position="538"/>
    </location>
</feature>
<keyword evidence="2 6" id="KW-0067">ATP-binding</keyword>
<reference evidence="6 7" key="1">
    <citation type="submission" date="2017-08" db="EMBL/GenBank/DDBJ databases">
        <title>Draft genome sequences of 64 type strains of genus Staph aureus.</title>
        <authorList>
            <person name="Cole K."/>
            <person name="Golubchik T."/>
            <person name="Russell J."/>
            <person name="Foster D."/>
            <person name="Llewelyn M."/>
            <person name="Wilson D."/>
            <person name="Crook D."/>
            <person name="Paul J."/>
        </authorList>
    </citation>
    <scope>NUCLEOTIDE SEQUENCE [LARGE SCALE GENOMIC DNA]</scope>
    <source>
        <strain evidence="6 7">NCTC 12101</strain>
    </source>
</reference>
<feature type="domain" description="ABC transporter" evidence="3">
    <location>
        <begin position="4"/>
        <end position="257"/>
    </location>
</feature>
<gene>
    <name evidence="6" type="ORF">CD158_04090</name>
    <name evidence="4" type="ORF">QYH67_05545</name>
    <name evidence="5" type="ORF">QYH67_07775</name>
</gene>
<comment type="caution">
    <text evidence="6">The sequence shown here is derived from an EMBL/GenBank/DDBJ whole genome shotgun (WGS) entry which is preliminary data.</text>
</comment>
<dbReference type="Proteomes" id="UP001171687">
    <property type="component" value="Unassembled WGS sequence"/>
</dbReference>
<evidence type="ECO:0000259" key="3">
    <source>
        <dbReference type="PROSITE" id="PS50893"/>
    </source>
</evidence>
<keyword evidence="1" id="KW-0547">Nucleotide-binding</keyword>
<reference evidence="4" key="2">
    <citation type="submission" date="2023-07" db="EMBL/GenBank/DDBJ databases">
        <title>Evaluation of the beneficial properties of pineapple isolates.</title>
        <authorList>
            <person name="Adefiranye O."/>
        </authorList>
    </citation>
    <scope>NUCLEOTIDE SEQUENCE</scope>
    <source>
        <strain evidence="4">PAPLE_T1</strain>
    </source>
</reference>
<dbReference type="CDD" id="cd03221">
    <property type="entry name" value="ABCF_EF-3"/>
    <property type="match status" value="2"/>
</dbReference>
<dbReference type="EMBL" id="JAUHQC010000009">
    <property type="protein sequence ID" value="MDN4533039.1"/>
    <property type="molecule type" value="Genomic_DNA"/>
</dbReference>
<dbReference type="InterPro" id="IPR051309">
    <property type="entry name" value="ABCF_ATPase"/>
</dbReference>
<dbReference type="RefSeq" id="WP_059106255.1">
    <property type="nucleotide sequence ID" value="NZ_AP024589.1"/>
</dbReference>
<dbReference type="AlphaFoldDB" id="A0AAP8PQ44"/>
<evidence type="ECO:0000313" key="4">
    <source>
        <dbReference type="EMBL" id="MDN4533039.1"/>
    </source>
</evidence>
<dbReference type="FunFam" id="3.40.50.300:FF:000011">
    <property type="entry name" value="Putative ABC transporter ATP-binding component"/>
    <property type="match status" value="1"/>
</dbReference>
<dbReference type="Pfam" id="PF12848">
    <property type="entry name" value="ABC_tran_Xtn"/>
    <property type="match status" value="1"/>
</dbReference>
<dbReference type="InterPro" id="IPR027417">
    <property type="entry name" value="P-loop_NTPase"/>
</dbReference>
<dbReference type="SMART" id="SM00382">
    <property type="entry name" value="AAA"/>
    <property type="match status" value="2"/>
</dbReference>
<dbReference type="InterPro" id="IPR003593">
    <property type="entry name" value="AAA+_ATPase"/>
</dbReference>
<organism evidence="6 7">
    <name type="scientific">Staphylococcus auricularis</name>
    <dbReference type="NCBI Taxonomy" id="29379"/>
    <lineage>
        <taxon>Bacteria</taxon>
        <taxon>Bacillati</taxon>
        <taxon>Bacillota</taxon>
        <taxon>Bacilli</taxon>
        <taxon>Bacillales</taxon>
        <taxon>Staphylococcaceae</taxon>
        <taxon>Staphylococcus</taxon>
    </lineage>
</organism>
<dbReference type="Proteomes" id="UP000242470">
    <property type="component" value="Unassembled WGS sequence"/>
</dbReference>
<dbReference type="GeneID" id="64980996"/>
<dbReference type="PROSITE" id="PS00211">
    <property type="entry name" value="ABC_TRANSPORTER_1"/>
    <property type="match status" value="2"/>
</dbReference>
<evidence type="ECO:0000313" key="7">
    <source>
        <dbReference type="Proteomes" id="UP000242470"/>
    </source>
</evidence>
<dbReference type="EMBL" id="JAUHQC010000010">
    <property type="protein sequence ID" value="MDN4533459.1"/>
    <property type="molecule type" value="Genomic_DNA"/>
</dbReference>
<protein>
    <submittedName>
        <fullName evidence="6">ABC transporter ATP-binding protein</fullName>
    </submittedName>
    <submittedName>
        <fullName evidence="4">ABC-F family ATP-binding cassette domain-containing protein</fullName>
    </submittedName>
</protein>
<dbReference type="SUPFAM" id="SSF52540">
    <property type="entry name" value="P-loop containing nucleoside triphosphate hydrolases"/>
    <property type="match status" value="2"/>
</dbReference>